<dbReference type="EMBL" id="CZQC01000019">
    <property type="protein sequence ID" value="CUS40584.1"/>
    <property type="molecule type" value="Genomic_DNA"/>
</dbReference>
<organism evidence="1">
    <name type="scientific">hydrothermal vent metagenome</name>
    <dbReference type="NCBI Taxonomy" id="652676"/>
    <lineage>
        <taxon>unclassified sequences</taxon>
        <taxon>metagenomes</taxon>
        <taxon>ecological metagenomes</taxon>
    </lineage>
</organism>
<accession>A0A160TC99</accession>
<proteinExistence type="predicted"/>
<dbReference type="InterPro" id="IPR058248">
    <property type="entry name" value="Lxx211020-like"/>
</dbReference>
<reference evidence="1" key="1">
    <citation type="submission" date="2015-10" db="EMBL/GenBank/DDBJ databases">
        <authorList>
            <person name="Gilbert D.G."/>
        </authorList>
    </citation>
    <scope>NUCLEOTIDE SEQUENCE</scope>
</reference>
<dbReference type="PANTHER" id="PTHR36302:SF1">
    <property type="entry name" value="COPPER CHAPERONE PCU(A)C"/>
    <property type="match status" value="1"/>
</dbReference>
<sequence>MKNAVRIILISLFTVISVCSLAQAPASAVVANDAWVKAPIPGRYMTAGFVTLQNPSQQDRQLVSVSAPWAGLIEIHTHLHEDGVMKMRQLMQLPIPAGETVTLSPGGLHLMIFKLNLPLAEPLPLTLCFDDGTCTNIDANLRQKDF</sequence>
<dbReference type="InterPro" id="IPR036182">
    <property type="entry name" value="PCuAC_sf"/>
</dbReference>
<gene>
    <name evidence="1" type="ORF">MGWOODY_Tha1225</name>
</gene>
<protein>
    <submittedName>
        <fullName evidence="1">Copper metallochaperone, bacterial analog of Cox17 protein</fullName>
    </submittedName>
</protein>
<dbReference type="Pfam" id="PF04314">
    <property type="entry name" value="PCuAC"/>
    <property type="match status" value="1"/>
</dbReference>
<dbReference type="InterPro" id="IPR007410">
    <property type="entry name" value="LpqE-like"/>
</dbReference>
<evidence type="ECO:0000313" key="1">
    <source>
        <dbReference type="EMBL" id="CUS40584.1"/>
    </source>
</evidence>
<dbReference type="Gene3D" id="2.60.40.1890">
    <property type="entry name" value="PCu(A)C copper chaperone"/>
    <property type="match status" value="1"/>
</dbReference>
<name>A0A160TC99_9ZZZZ</name>
<dbReference type="AlphaFoldDB" id="A0A160TC99"/>
<dbReference type="PANTHER" id="PTHR36302">
    <property type="entry name" value="BLR7088 PROTEIN"/>
    <property type="match status" value="1"/>
</dbReference>
<dbReference type="SUPFAM" id="SSF110087">
    <property type="entry name" value="DR1885-like metal-binding protein"/>
    <property type="match status" value="1"/>
</dbReference>